<organism evidence="2 3">
    <name type="scientific">Thyridium curvatum</name>
    <dbReference type="NCBI Taxonomy" id="1093900"/>
    <lineage>
        <taxon>Eukaryota</taxon>
        <taxon>Fungi</taxon>
        <taxon>Dikarya</taxon>
        <taxon>Ascomycota</taxon>
        <taxon>Pezizomycotina</taxon>
        <taxon>Sordariomycetes</taxon>
        <taxon>Sordariomycetidae</taxon>
        <taxon>Thyridiales</taxon>
        <taxon>Thyridiaceae</taxon>
        <taxon>Thyridium</taxon>
    </lineage>
</organism>
<dbReference type="AlphaFoldDB" id="A0A507AVB4"/>
<feature type="region of interest" description="Disordered" evidence="1">
    <location>
        <begin position="1"/>
        <end position="75"/>
    </location>
</feature>
<proteinExistence type="predicted"/>
<protein>
    <submittedName>
        <fullName evidence="2">Uncharacterized protein</fullName>
    </submittedName>
</protein>
<comment type="caution">
    <text evidence="2">The sequence shown here is derived from an EMBL/GenBank/DDBJ whole genome shotgun (WGS) entry which is preliminary data.</text>
</comment>
<keyword evidence="3" id="KW-1185">Reference proteome</keyword>
<accession>A0A507AVB4</accession>
<dbReference type="EMBL" id="SKBQ01000049">
    <property type="protein sequence ID" value="TPX11427.1"/>
    <property type="molecule type" value="Genomic_DNA"/>
</dbReference>
<evidence type="ECO:0000313" key="2">
    <source>
        <dbReference type="EMBL" id="TPX11427.1"/>
    </source>
</evidence>
<dbReference type="GeneID" id="41975293"/>
<name>A0A507AVB4_9PEZI</name>
<gene>
    <name evidence="2" type="ORF">E0L32_007846</name>
</gene>
<feature type="compositionally biased region" description="Polar residues" evidence="1">
    <location>
        <begin position="1"/>
        <end position="21"/>
    </location>
</feature>
<dbReference type="RefSeq" id="XP_030993138.1">
    <property type="nucleotide sequence ID" value="XM_031142635.1"/>
</dbReference>
<dbReference type="Proteomes" id="UP000319257">
    <property type="component" value="Unassembled WGS sequence"/>
</dbReference>
<sequence length="75" mass="8167">MAPQTDNSFSTFYGSSSQGESHQARQYGDGQGKATVVERRNHNGDSVVVINHQKPDPESGAAHPPYTGMKKVQHK</sequence>
<reference evidence="2 3" key="1">
    <citation type="submission" date="2019-06" db="EMBL/GenBank/DDBJ databases">
        <title>Draft genome sequence of the filamentous fungus Phialemoniopsis curvata isolated from diesel fuel.</title>
        <authorList>
            <person name="Varaljay V.A."/>
            <person name="Lyon W.J."/>
            <person name="Crouch A.L."/>
            <person name="Drake C.E."/>
            <person name="Hollomon J.M."/>
            <person name="Nadeau L.J."/>
            <person name="Nunn H.S."/>
            <person name="Stevenson B.S."/>
            <person name="Bojanowski C.L."/>
            <person name="Crookes-Goodson W.J."/>
        </authorList>
    </citation>
    <scope>NUCLEOTIDE SEQUENCE [LARGE SCALE GENOMIC DNA]</scope>
    <source>
        <strain evidence="2 3">D216</strain>
    </source>
</reference>
<dbReference type="InParanoid" id="A0A507AVB4"/>
<evidence type="ECO:0000313" key="3">
    <source>
        <dbReference type="Proteomes" id="UP000319257"/>
    </source>
</evidence>
<evidence type="ECO:0000256" key="1">
    <source>
        <dbReference type="SAM" id="MobiDB-lite"/>
    </source>
</evidence>